<dbReference type="STRING" id="52.CMC5_031460"/>
<evidence type="ECO:0000313" key="2">
    <source>
        <dbReference type="Proteomes" id="UP000067626"/>
    </source>
</evidence>
<name>A0A0K1EDS0_CHOCO</name>
<reference evidence="1 2" key="1">
    <citation type="submission" date="2015-07" db="EMBL/GenBank/DDBJ databases">
        <title>Genome analysis of myxobacterium Chondromyces crocatus Cm c5 reveals a high potential for natural compound synthesis and the genetic basis for the loss of fruiting body formation.</title>
        <authorList>
            <person name="Zaburannyi N."/>
            <person name="Bunk B."/>
            <person name="Maier J."/>
            <person name="Overmann J."/>
            <person name="Mueller R."/>
        </authorList>
    </citation>
    <scope>NUCLEOTIDE SEQUENCE [LARGE SCALE GENOMIC DNA]</scope>
    <source>
        <strain evidence="1 2">Cm c5</strain>
    </source>
</reference>
<dbReference type="OrthoDB" id="2041998at2"/>
<dbReference type="PATRIC" id="fig|52.7.peg.3455"/>
<sequence>MDLPAEPQIRWILRTTATLLDLGAEPVRGLVQPTADFFPDHFDASPKSAAAVLTRVLEHAGLEDIAVELSVVTPEGETKSGGGCSSGACAAPVGKGQKFDRIAVLPDGGYRVALAAGELRHSVVLTTSLVRAVSFIFLNEVGAWDVLQPRDREPAVDMAAVLLGFGVLVANGSYIYAKGCGGVQVHSATKMAVDEITLALAVFCRLHQVSDRAVERHLELTPRAHFEEAAVWAASNSALVKLLRENPSAITADAYTLSESRSWLARTLRIGTRRSRTLDDDLAMLERALPEAKRNGAGQPPDPARQAKLAELRALVDESLDA</sequence>
<dbReference type="AlphaFoldDB" id="A0A0K1EDS0"/>
<dbReference type="RefSeq" id="WP_050431156.1">
    <property type="nucleotide sequence ID" value="NZ_CP012159.1"/>
</dbReference>
<dbReference type="Proteomes" id="UP000067626">
    <property type="component" value="Chromosome"/>
</dbReference>
<organism evidence="1 2">
    <name type="scientific">Chondromyces crocatus</name>
    <dbReference type="NCBI Taxonomy" id="52"/>
    <lineage>
        <taxon>Bacteria</taxon>
        <taxon>Pseudomonadati</taxon>
        <taxon>Myxococcota</taxon>
        <taxon>Polyangia</taxon>
        <taxon>Polyangiales</taxon>
        <taxon>Polyangiaceae</taxon>
        <taxon>Chondromyces</taxon>
    </lineage>
</organism>
<gene>
    <name evidence="1" type="ORF">CMC5_031460</name>
</gene>
<evidence type="ECO:0000313" key="1">
    <source>
        <dbReference type="EMBL" id="AKT38999.1"/>
    </source>
</evidence>
<dbReference type="EMBL" id="CP012159">
    <property type="protein sequence ID" value="AKT38999.1"/>
    <property type="molecule type" value="Genomic_DNA"/>
</dbReference>
<dbReference type="KEGG" id="ccro:CMC5_031460"/>
<protein>
    <submittedName>
        <fullName evidence="1">Uncharacterized protein</fullName>
    </submittedName>
</protein>
<accession>A0A0K1EDS0</accession>
<keyword evidence="2" id="KW-1185">Reference proteome</keyword>
<proteinExistence type="predicted"/>